<dbReference type="EMBL" id="KI632106">
    <property type="protein sequence ID" value="EYU24920.1"/>
    <property type="molecule type" value="Genomic_DNA"/>
</dbReference>
<protein>
    <recommendedName>
        <fullName evidence="3">Late embryogenesis abundant protein LEA-2 subgroup domain-containing protein</fullName>
    </recommendedName>
</protein>
<evidence type="ECO:0000313" key="2">
    <source>
        <dbReference type="Proteomes" id="UP000030748"/>
    </source>
</evidence>
<name>A0A022QEG2_ERYGU</name>
<accession>A0A022QEG2</accession>
<proteinExistence type="predicted"/>
<dbReference type="AlphaFoldDB" id="A0A022QEG2"/>
<gene>
    <name evidence="1" type="ORF">MIMGU_mgv1a022078mg</name>
</gene>
<dbReference type="Proteomes" id="UP000030748">
    <property type="component" value="Unassembled WGS sequence"/>
</dbReference>
<evidence type="ECO:0008006" key="3">
    <source>
        <dbReference type="Google" id="ProtNLM"/>
    </source>
</evidence>
<dbReference type="GO" id="GO:0005886">
    <property type="term" value="C:plasma membrane"/>
    <property type="evidence" value="ECO:0000318"/>
    <property type="project" value="GO_Central"/>
</dbReference>
<dbReference type="GO" id="GO:0009506">
    <property type="term" value="C:plasmodesma"/>
    <property type="evidence" value="ECO:0000318"/>
    <property type="project" value="GO_Central"/>
</dbReference>
<organism evidence="1 2">
    <name type="scientific">Erythranthe guttata</name>
    <name type="common">Yellow monkey flower</name>
    <name type="synonym">Mimulus guttatus</name>
    <dbReference type="NCBI Taxonomy" id="4155"/>
    <lineage>
        <taxon>Eukaryota</taxon>
        <taxon>Viridiplantae</taxon>
        <taxon>Streptophyta</taxon>
        <taxon>Embryophyta</taxon>
        <taxon>Tracheophyta</taxon>
        <taxon>Spermatophyta</taxon>
        <taxon>Magnoliopsida</taxon>
        <taxon>eudicotyledons</taxon>
        <taxon>Gunneridae</taxon>
        <taxon>Pentapetalae</taxon>
        <taxon>asterids</taxon>
        <taxon>lamiids</taxon>
        <taxon>Lamiales</taxon>
        <taxon>Phrymaceae</taxon>
        <taxon>Erythranthe</taxon>
    </lineage>
</organism>
<sequence>MPKLYLQQLYIPALDLSENPTAAADAPVNPTLFFDLKFVNPTEGHIISCGDGEVTFFYGSGRSLDVANYTLGGIVLDKGETAYQRGVVEARGVPWEGALEAVSGGSAAVFGVEVAVEVRFGYYWFWYSSKRWLRVGNDVEVGASGRKLQSEAVRLTSAANRQSCRRFPALTFVVSVLLVLVV</sequence>
<reference evidence="1 2" key="1">
    <citation type="journal article" date="2013" name="Proc. Natl. Acad. Sci. U.S.A.">
        <title>Fine-scale variation in meiotic recombination in Mimulus inferred from population shotgun sequencing.</title>
        <authorList>
            <person name="Hellsten U."/>
            <person name="Wright K.M."/>
            <person name="Jenkins J."/>
            <person name="Shu S."/>
            <person name="Yuan Y."/>
            <person name="Wessler S.R."/>
            <person name="Schmutz J."/>
            <person name="Willis J.H."/>
            <person name="Rokhsar D.S."/>
        </authorList>
    </citation>
    <scope>NUCLEOTIDE SEQUENCE [LARGE SCALE GENOMIC DNA]</scope>
    <source>
        <strain evidence="2">cv. DUN x IM62</strain>
    </source>
</reference>
<dbReference type="OrthoDB" id="1914670at2759"/>
<keyword evidence="2" id="KW-1185">Reference proteome</keyword>
<dbReference type="KEGG" id="egt:105972021"/>
<evidence type="ECO:0000313" key="1">
    <source>
        <dbReference type="EMBL" id="EYU24920.1"/>
    </source>
</evidence>